<evidence type="ECO:0000256" key="3">
    <source>
        <dbReference type="ARBA" id="ARBA00023157"/>
    </source>
</evidence>
<evidence type="ECO:0000259" key="7">
    <source>
        <dbReference type="PROSITE" id="PS50287"/>
    </source>
</evidence>
<dbReference type="Pfam" id="PF00530">
    <property type="entry name" value="SRCR"/>
    <property type="match status" value="1"/>
</dbReference>
<accession>A0A7K7ABP1</accession>
<feature type="signal peptide" evidence="6">
    <location>
        <begin position="1"/>
        <end position="19"/>
    </location>
</feature>
<dbReference type="InterPro" id="IPR036772">
    <property type="entry name" value="SRCR-like_dom_sf"/>
</dbReference>
<name>A0A7K7ABP1_9AVES</name>
<evidence type="ECO:0000313" key="8">
    <source>
        <dbReference type="EMBL" id="NWX93287.1"/>
    </source>
</evidence>
<proteinExistence type="predicted"/>
<keyword evidence="1 6" id="KW-0732">Signal</keyword>
<dbReference type="GO" id="GO:0016020">
    <property type="term" value="C:membrane"/>
    <property type="evidence" value="ECO:0007669"/>
    <property type="project" value="InterPro"/>
</dbReference>
<keyword evidence="9" id="KW-1185">Reference proteome</keyword>
<reference evidence="8 9" key="1">
    <citation type="submission" date="2019-09" db="EMBL/GenBank/DDBJ databases">
        <title>Bird 10,000 Genomes (B10K) Project - Family phase.</title>
        <authorList>
            <person name="Zhang G."/>
        </authorList>
    </citation>
    <scope>NUCLEOTIDE SEQUENCE [LARGE SCALE GENOMIC DNA]</scope>
    <source>
        <strain evidence="8">B10K-MSB-04</strain>
    </source>
</reference>
<dbReference type="PANTHER" id="PTHR19331">
    <property type="entry name" value="SCAVENGER RECEPTOR DOMAIN-CONTAINING"/>
    <property type="match status" value="1"/>
</dbReference>
<sequence length="138" mass="13861">SAVVHAGLLGTAVLRLANGSSPCEGTVQALHEGRWAPVCRESWSPATAHALCKRLHCGDAEEEAAAADAPAVGPSPGSPGALPTARSDCVATVANCSGWQRGPCVLKLATAPHCCRAGLARAACTGESCALEVPNPRA</sequence>
<protein>
    <submittedName>
        <fullName evidence="8">WC11 protein</fullName>
    </submittedName>
</protein>
<feature type="non-terminal residue" evidence="8">
    <location>
        <position position="138"/>
    </location>
</feature>
<dbReference type="InterPro" id="IPR001190">
    <property type="entry name" value="SRCR"/>
</dbReference>
<evidence type="ECO:0000313" key="9">
    <source>
        <dbReference type="Proteomes" id="UP000538817"/>
    </source>
</evidence>
<feature type="compositionally biased region" description="Low complexity" evidence="5">
    <location>
        <begin position="66"/>
        <end position="81"/>
    </location>
</feature>
<keyword evidence="2" id="KW-0677">Repeat</keyword>
<feature type="chain" id="PRO_5029863852" evidence="6">
    <location>
        <begin position="20"/>
        <end position="138"/>
    </location>
</feature>
<keyword evidence="3" id="KW-1015">Disulfide bond</keyword>
<dbReference type="PRINTS" id="PR00258">
    <property type="entry name" value="SPERACTRCPTR"/>
</dbReference>
<feature type="region of interest" description="Disordered" evidence="5">
    <location>
        <begin position="66"/>
        <end position="85"/>
    </location>
</feature>
<feature type="domain" description="SRCR" evidence="7">
    <location>
        <begin position="14"/>
        <end position="125"/>
    </location>
</feature>
<dbReference type="SUPFAM" id="SSF56487">
    <property type="entry name" value="SRCR-like"/>
    <property type="match status" value="1"/>
</dbReference>
<evidence type="ECO:0000256" key="6">
    <source>
        <dbReference type="SAM" id="SignalP"/>
    </source>
</evidence>
<evidence type="ECO:0000256" key="1">
    <source>
        <dbReference type="ARBA" id="ARBA00022729"/>
    </source>
</evidence>
<dbReference type="Proteomes" id="UP000538817">
    <property type="component" value="Unassembled WGS sequence"/>
</dbReference>
<dbReference type="AlphaFoldDB" id="A0A7K7ABP1"/>
<dbReference type="PROSITE" id="PS50287">
    <property type="entry name" value="SRCR_2"/>
    <property type="match status" value="1"/>
</dbReference>
<evidence type="ECO:0000256" key="2">
    <source>
        <dbReference type="ARBA" id="ARBA00022737"/>
    </source>
</evidence>
<evidence type="ECO:0000256" key="5">
    <source>
        <dbReference type="SAM" id="MobiDB-lite"/>
    </source>
</evidence>
<dbReference type="EMBL" id="VZSG01001358">
    <property type="protein sequence ID" value="NWX93287.1"/>
    <property type="molecule type" value="Genomic_DNA"/>
</dbReference>
<comment type="caution">
    <text evidence="4">Lacks conserved residue(s) required for the propagation of feature annotation.</text>
</comment>
<evidence type="ECO:0000256" key="4">
    <source>
        <dbReference type="PROSITE-ProRule" id="PRU00196"/>
    </source>
</evidence>
<organism evidence="8 9">
    <name type="scientific">Nothoprocta pentlandii</name>
    <dbReference type="NCBI Taxonomy" id="2585814"/>
    <lineage>
        <taxon>Eukaryota</taxon>
        <taxon>Metazoa</taxon>
        <taxon>Chordata</taxon>
        <taxon>Craniata</taxon>
        <taxon>Vertebrata</taxon>
        <taxon>Euteleostomi</taxon>
        <taxon>Archelosauria</taxon>
        <taxon>Archosauria</taxon>
        <taxon>Dinosauria</taxon>
        <taxon>Saurischia</taxon>
        <taxon>Theropoda</taxon>
        <taxon>Coelurosauria</taxon>
        <taxon>Aves</taxon>
        <taxon>Palaeognathae</taxon>
        <taxon>Tinamiformes</taxon>
        <taxon>Tinamidae</taxon>
        <taxon>Nothoprocta</taxon>
    </lineage>
</organism>
<comment type="caution">
    <text evidence="8">The sequence shown here is derived from an EMBL/GenBank/DDBJ whole genome shotgun (WGS) entry which is preliminary data.</text>
</comment>
<dbReference type="Gene3D" id="3.10.250.10">
    <property type="entry name" value="SRCR-like domain"/>
    <property type="match status" value="1"/>
</dbReference>
<feature type="non-terminal residue" evidence="8">
    <location>
        <position position="1"/>
    </location>
</feature>
<dbReference type="SMART" id="SM00202">
    <property type="entry name" value="SR"/>
    <property type="match status" value="1"/>
</dbReference>
<gene>
    <name evidence="8" type="primary">Wc11</name>
    <name evidence="8" type="ORF">NOTPEN_R14603</name>
</gene>